<dbReference type="GO" id="GO:0003677">
    <property type="term" value="F:DNA binding"/>
    <property type="evidence" value="ECO:0007669"/>
    <property type="project" value="UniProtKB-KW"/>
</dbReference>
<dbReference type="InterPro" id="IPR039422">
    <property type="entry name" value="MarR/SlyA-like"/>
</dbReference>
<dbReference type="EMBL" id="JAATJA010000002">
    <property type="protein sequence ID" value="NJB68787.1"/>
    <property type="molecule type" value="Genomic_DNA"/>
</dbReference>
<evidence type="ECO:0000259" key="4">
    <source>
        <dbReference type="PROSITE" id="PS50995"/>
    </source>
</evidence>
<dbReference type="InterPro" id="IPR036390">
    <property type="entry name" value="WH_DNA-bd_sf"/>
</dbReference>
<dbReference type="GO" id="GO:0003700">
    <property type="term" value="F:DNA-binding transcription factor activity"/>
    <property type="evidence" value="ECO:0007669"/>
    <property type="project" value="InterPro"/>
</dbReference>
<evidence type="ECO:0000256" key="1">
    <source>
        <dbReference type="ARBA" id="ARBA00023015"/>
    </source>
</evidence>
<dbReference type="SMART" id="SM00347">
    <property type="entry name" value="HTH_MARR"/>
    <property type="match status" value="1"/>
</dbReference>
<dbReference type="PROSITE" id="PS50995">
    <property type="entry name" value="HTH_MARR_2"/>
    <property type="match status" value="1"/>
</dbReference>
<dbReference type="PANTHER" id="PTHR33164:SF43">
    <property type="entry name" value="HTH-TYPE TRANSCRIPTIONAL REPRESSOR YETL"/>
    <property type="match status" value="1"/>
</dbReference>
<dbReference type="SUPFAM" id="SSF46785">
    <property type="entry name" value="Winged helix' DNA-binding domain"/>
    <property type="match status" value="1"/>
</dbReference>
<gene>
    <name evidence="5" type="ORF">GGQ74_002460</name>
</gene>
<feature type="domain" description="HTH marR-type" evidence="4">
    <location>
        <begin position="27"/>
        <end position="161"/>
    </location>
</feature>
<keyword evidence="3" id="KW-0804">Transcription</keyword>
<dbReference type="Pfam" id="PF01047">
    <property type="entry name" value="MarR"/>
    <property type="match status" value="1"/>
</dbReference>
<accession>A0A846QNM1</accession>
<evidence type="ECO:0000313" key="5">
    <source>
        <dbReference type="EMBL" id="NJB68787.1"/>
    </source>
</evidence>
<proteinExistence type="predicted"/>
<dbReference type="PANTHER" id="PTHR33164">
    <property type="entry name" value="TRANSCRIPTIONAL REGULATOR, MARR FAMILY"/>
    <property type="match status" value="1"/>
</dbReference>
<dbReference type="InterPro" id="IPR036388">
    <property type="entry name" value="WH-like_DNA-bd_sf"/>
</dbReference>
<dbReference type="Gene3D" id="1.10.10.10">
    <property type="entry name" value="Winged helix-like DNA-binding domain superfamily/Winged helix DNA-binding domain"/>
    <property type="match status" value="1"/>
</dbReference>
<dbReference type="PRINTS" id="PR00598">
    <property type="entry name" value="HTHMARR"/>
</dbReference>
<dbReference type="InterPro" id="IPR000835">
    <property type="entry name" value="HTH_MarR-typ"/>
</dbReference>
<name>A0A846QNM1_9BACT</name>
<keyword evidence="6" id="KW-1185">Reference proteome</keyword>
<dbReference type="InterPro" id="IPR023187">
    <property type="entry name" value="Tscrpt_reg_MarR-type_CS"/>
</dbReference>
<protein>
    <submittedName>
        <fullName evidence="5">DNA-binding MarR family transcriptional regulator</fullName>
    </submittedName>
</protein>
<comment type="caution">
    <text evidence="5">The sequence shown here is derived from an EMBL/GenBank/DDBJ whole genome shotgun (WGS) entry which is preliminary data.</text>
</comment>
<keyword evidence="2 5" id="KW-0238">DNA-binding</keyword>
<sequence length="164" mass="18086">MSDHDQAPKFDAIQSLVSFFPSLDTTAIQAAIDLMETASAMARCLEERFFRSVVSEGRFTVLALLFDAPEGRMTPSELACGAGVTRATITGLIDGLEREGHVERQNFDGDRRKLAVSLTERGREFLVGILPSFYELLEDIGTALPMSRRDTLASLLTRMREALA</sequence>
<reference evidence="5 6" key="1">
    <citation type="submission" date="2020-03" db="EMBL/GenBank/DDBJ databases">
        <title>Genomic Encyclopedia of Type Strains, Phase IV (KMG-IV): sequencing the most valuable type-strain genomes for metagenomic binning, comparative biology and taxonomic classification.</title>
        <authorList>
            <person name="Goeker M."/>
        </authorList>
    </citation>
    <scope>NUCLEOTIDE SEQUENCE [LARGE SCALE GENOMIC DNA]</scope>
    <source>
        <strain evidence="5 6">DSM 24233</strain>
    </source>
</reference>
<dbReference type="Proteomes" id="UP000580856">
    <property type="component" value="Unassembled WGS sequence"/>
</dbReference>
<dbReference type="PROSITE" id="PS01117">
    <property type="entry name" value="HTH_MARR_1"/>
    <property type="match status" value="1"/>
</dbReference>
<evidence type="ECO:0000256" key="2">
    <source>
        <dbReference type="ARBA" id="ARBA00023125"/>
    </source>
</evidence>
<dbReference type="RefSeq" id="WP_167941826.1">
    <property type="nucleotide sequence ID" value="NZ_JAATJA010000002.1"/>
</dbReference>
<evidence type="ECO:0000313" key="6">
    <source>
        <dbReference type="Proteomes" id="UP000580856"/>
    </source>
</evidence>
<dbReference type="AlphaFoldDB" id="A0A846QNM1"/>
<organism evidence="5 6">
    <name type="scientific">Desulfobaculum xiamenense</name>
    <dbReference type="NCBI Taxonomy" id="995050"/>
    <lineage>
        <taxon>Bacteria</taxon>
        <taxon>Pseudomonadati</taxon>
        <taxon>Thermodesulfobacteriota</taxon>
        <taxon>Desulfovibrionia</taxon>
        <taxon>Desulfovibrionales</taxon>
        <taxon>Desulfovibrionaceae</taxon>
        <taxon>Desulfobaculum</taxon>
    </lineage>
</organism>
<evidence type="ECO:0000256" key="3">
    <source>
        <dbReference type="ARBA" id="ARBA00023163"/>
    </source>
</evidence>
<dbReference type="GO" id="GO:0006950">
    <property type="term" value="P:response to stress"/>
    <property type="evidence" value="ECO:0007669"/>
    <property type="project" value="TreeGrafter"/>
</dbReference>
<keyword evidence="1" id="KW-0805">Transcription regulation</keyword>